<dbReference type="Gene3D" id="2.40.70.10">
    <property type="entry name" value="Acid Proteases"/>
    <property type="match status" value="1"/>
</dbReference>
<protein>
    <submittedName>
        <fullName evidence="2">Gag-asp_proteas domain-containing protein</fullName>
    </submittedName>
</protein>
<dbReference type="InterPro" id="IPR021109">
    <property type="entry name" value="Peptidase_aspartic_dom_sf"/>
</dbReference>
<evidence type="ECO:0000313" key="2">
    <source>
        <dbReference type="EMBL" id="TYK28878.1"/>
    </source>
</evidence>
<dbReference type="EMBL" id="SSTE01001516">
    <property type="protein sequence ID" value="KAA0065393.1"/>
    <property type="molecule type" value="Genomic_DNA"/>
</dbReference>
<accession>A0A5D3DZI9</accession>
<dbReference type="OrthoDB" id="1939491at2759"/>
<proteinExistence type="predicted"/>
<name>A0A5D3DZI9_CUCMM</name>
<gene>
    <name evidence="2" type="ORF">E5676_scaffold381G00250</name>
    <name evidence="1" type="ORF">E6C27_scaffold17G00630</name>
</gene>
<dbReference type="AlphaFoldDB" id="A0A5D3DZI9"/>
<evidence type="ECO:0000313" key="4">
    <source>
        <dbReference type="Proteomes" id="UP000321947"/>
    </source>
</evidence>
<dbReference type="Proteomes" id="UP000321947">
    <property type="component" value="Unassembled WGS sequence"/>
</dbReference>
<dbReference type="EMBL" id="SSTD01001969">
    <property type="protein sequence ID" value="TYK28878.1"/>
    <property type="molecule type" value="Genomic_DNA"/>
</dbReference>
<reference evidence="3 4" key="1">
    <citation type="submission" date="2019-08" db="EMBL/GenBank/DDBJ databases">
        <title>Draft genome sequences of two oriental melons (Cucumis melo L. var makuwa).</title>
        <authorList>
            <person name="Kwon S.-Y."/>
        </authorList>
    </citation>
    <scope>NUCLEOTIDE SEQUENCE [LARGE SCALE GENOMIC DNA]</scope>
    <source>
        <strain evidence="4">cv. Chang Bougi</strain>
        <strain evidence="3">cv. SW 3</strain>
        <tissue evidence="2">Leaf</tissue>
    </source>
</reference>
<evidence type="ECO:0000313" key="1">
    <source>
        <dbReference type="EMBL" id="KAA0065393.1"/>
    </source>
</evidence>
<dbReference type="Proteomes" id="UP000321393">
    <property type="component" value="Unassembled WGS sequence"/>
</dbReference>
<organism evidence="2 4">
    <name type="scientific">Cucumis melo var. makuwa</name>
    <name type="common">Oriental melon</name>
    <dbReference type="NCBI Taxonomy" id="1194695"/>
    <lineage>
        <taxon>Eukaryota</taxon>
        <taxon>Viridiplantae</taxon>
        <taxon>Streptophyta</taxon>
        <taxon>Embryophyta</taxon>
        <taxon>Tracheophyta</taxon>
        <taxon>Spermatophyta</taxon>
        <taxon>Magnoliopsida</taxon>
        <taxon>eudicotyledons</taxon>
        <taxon>Gunneridae</taxon>
        <taxon>Pentapetalae</taxon>
        <taxon>rosids</taxon>
        <taxon>fabids</taxon>
        <taxon>Cucurbitales</taxon>
        <taxon>Cucurbitaceae</taxon>
        <taxon>Benincaseae</taxon>
        <taxon>Cucumis</taxon>
    </lineage>
</organism>
<evidence type="ECO:0000313" key="3">
    <source>
        <dbReference type="Proteomes" id="UP000321393"/>
    </source>
</evidence>
<comment type="caution">
    <text evidence="2">The sequence shown here is derived from an EMBL/GenBank/DDBJ whole genome shotgun (WGS) entry which is preliminary data.</text>
</comment>
<sequence>MGALKFLSPIQKKASHQKDAFEKGLMFVDAVIKSKTANSTMVDSVATYNFISEQEAHQLELKIEGTGKLKAVNFEALPIVGVSKRVSLKLGKWKVDVDLDVDVWMTLS</sequence>